<evidence type="ECO:0000313" key="8">
    <source>
        <dbReference type="Proteomes" id="UP001165287"/>
    </source>
</evidence>
<dbReference type="Pfam" id="PF00589">
    <property type="entry name" value="Phage_integrase"/>
    <property type="match status" value="1"/>
</dbReference>
<dbReference type="Proteomes" id="UP001165287">
    <property type="component" value="Unassembled WGS sequence"/>
</dbReference>
<feature type="domain" description="Core-binding (CB)" evidence="6">
    <location>
        <begin position="9"/>
        <end position="90"/>
    </location>
</feature>
<dbReference type="CDD" id="cd01189">
    <property type="entry name" value="INT_ICEBs1_C_like"/>
    <property type="match status" value="1"/>
</dbReference>
<dbReference type="SUPFAM" id="SSF56349">
    <property type="entry name" value="DNA breaking-rejoining enzymes"/>
    <property type="match status" value="1"/>
</dbReference>
<evidence type="ECO:0000256" key="1">
    <source>
        <dbReference type="ARBA" id="ARBA00008857"/>
    </source>
</evidence>
<keyword evidence="3" id="KW-0233">DNA recombination</keyword>
<dbReference type="InterPro" id="IPR010998">
    <property type="entry name" value="Integrase_recombinase_N"/>
</dbReference>
<organism evidence="7 8">
    <name type="scientific">Metabacillus rhizolycopersici</name>
    <dbReference type="NCBI Taxonomy" id="2875709"/>
    <lineage>
        <taxon>Bacteria</taxon>
        <taxon>Bacillati</taxon>
        <taxon>Bacillota</taxon>
        <taxon>Bacilli</taxon>
        <taxon>Bacillales</taxon>
        <taxon>Bacillaceae</taxon>
        <taxon>Metabacillus</taxon>
    </lineage>
</organism>
<comment type="caution">
    <text evidence="7">The sequence shown here is derived from an EMBL/GenBank/DDBJ whole genome shotgun (WGS) entry which is preliminary data.</text>
</comment>
<evidence type="ECO:0000256" key="2">
    <source>
        <dbReference type="ARBA" id="ARBA00023125"/>
    </source>
</evidence>
<comment type="similarity">
    <text evidence="1">Belongs to the 'phage' integrase family.</text>
</comment>
<sequence>MALTKESDMPFEQFSQDWLKTYSRSGVKISSVRAREKEMKHFTSVWGPYPISRITKKMYEERILELNEKYSQNYMDGIHACGRMIFGKALTQGLIKNNPTEDFKMPKKQKSVEELEKAEEDIVFLEKEDLAHFLKLAYTDGLEMDHLVFTVLSYIGLRIGELLALKWGDFNKKQGTIRVTKTLYNPNNHFEKYQLLTPKTKGSVRTIKIDEMLINMLKKIRFKQNEIKIKNSFVYQDNGFIFAREDGHPQLRKVVEIRLKRLLKKAEIEKNITPHSFRHTHTSLLIEAGVGIKEIQQRLGHTDINTTMNIYAHMTANMEEKASQQFSKLMKDLLL</sequence>
<dbReference type="InterPro" id="IPR050090">
    <property type="entry name" value="Tyrosine_recombinase_XerCD"/>
</dbReference>
<feature type="domain" description="Tyr recombinase" evidence="5">
    <location>
        <begin position="120"/>
        <end position="324"/>
    </location>
</feature>
<dbReference type="InterPro" id="IPR002104">
    <property type="entry name" value="Integrase_catalytic"/>
</dbReference>
<dbReference type="PANTHER" id="PTHR30349">
    <property type="entry name" value="PHAGE INTEGRASE-RELATED"/>
    <property type="match status" value="1"/>
</dbReference>
<dbReference type="Gene3D" id="1.10.443.10">
    <property type="entry name" value="Intergrase catalytic core"/>
    <property type="match status" value="1"/>
</dbReference>
<proteinExistence type="inferred from homology"/>
<name>A0ABS7USI8_9BACI</name>
<dbReference type="PROSITE" id="PS51900">
    <property type="entry name" value="CB"/>
    <property type="match status" value="1"/>
</dbReference>
<dbReference type="Gene3D" id="1.10.150.130">
    <property type="match status" value="1"/>
</dbReference>
<dbReference type="EMBL" id="JAIQUM010000029">
    <property type="protein sequence ID" value="MBZ5751268.1"/>
    <property type="molecule type" value="Genomic_DNA"/>
</dbReference>
<keyword evidence="8" id="KW-1185">Reference proteome</keyword>
<accession>A0ABS7USI8</accession>
<dbReference type="PROSITE" id="PS51898">
    <property type="entry name" value="TYR_RECOMBINASE"/>
    <property type="match status" value="1"/>
</dbReference>
<evidence type="ECO:0000259" key="5">
    <source>
        <dbReference type="PROSITE" id="PS51898"/>
    </source>
</evidence>
<dbReference type="InterPro" id="IPR013762">
    <property type="entry name" value="Integrase-like_cat_sf"/>
</dbReference>
<dbReference type="RefSeq" id="WP_224139533.1">
    <property type="nucleotide sequence ID" value="NZ_JAIQUM010000029.1"/>
</dbReference>
<evidence type="ECO:0000256" key="4">
    <source>
        <dbReference type="PROSITE-ProRule" id="PRU01248"/>
    </source>
</evidence>
<protein>
    <submittedName>
        <fullName evidence="7">Site-specific integrase</fullName>
    </submittedName>
</protein>
<dbReference type="InterPro" id="IPR044068">
    <property type="entry name" value="CB"/>
</dbReference>
<gene>
    <name evidence="7" type="ORF">K9V48_13675</name>
</gene>
<evidence type="ECO:0000259" key="6">
    <source>
        <dbReference type="PROSITE" id="PS51900"/>
    </source>
</evidence>
<dbReference type="PANTHER" id="PTHR30349:SF64">
    <property type="entry name" value="PROPHAGE INTEGRASE INTD-RELATED"/>
    <property type="match status" value="1"/>
</dbReference>
<evidence type="ECO:0000313" key="7">
    <source>
        <dbReference type="EMBL" id="MBZ5751268.1"/>
    </source>
</evidence>
<reference evidence="7" key="1">
    <citation type="submission" date="2024-05" db="EMBL/GenBank/DDBJ databases">
        <title>Metabacillus sp. nov., isolated from the rhizosphere soil of tomato plants.</title>
        <authorList>
            <person name="Ma R."/>
        </authorList>
    </citation>
    <scope>NUCLEOTIDE SEQUENCE</scope>
    <source>
        <strain evidence="7">DBTR6</strain>
    </source>
</reference>
<evidence type="ECO:0000256" key="3">
    <source>
        <dbReference type="ARBA" id="ARBA00023172"/>
    </source>
</evidence>
<dbReference type="InterPro" id="IPR011010">
    <property type="entry name" value="DNA_brk_join_enz"/>
</dbReference>
<keyword evidence="2 4" id="KW-0238">DNA-binding</keyword>